<reference evidence="5 7" key="1">
    <citation type="submission" date="2016-08" db="EMBL/GenBank/DDBJ databases">
        <authorList>
            <consortium name="Pathogen Informatics"/>
        </authorList>
    </citation>
    <scope>NUCLEOTIDE SEQUENCE [LARGE SCALE GENOMIC DNA]</scope>
    <source>
        <strain evidence="2 7">NK65 ny</strain>
        <strain evidence="3 6">NK65e</strain>
        <strain evidence="4 5">SP11 Antwerpcl1</strain>
    </source>
</reference>
<evidence type="ECO:0000256" key="1">
    <source>
        <dbReference type="SAM" id="Coils"/>
    </source>
</evidence>
<keyword evidence="1" id="KW-0175">Coiled coil</keyword>
<organism evidence="2 7">
    <name type="scientific">Plasmodium berghei</name>
    <dbReference type="NCBI Taxonomy" id="5821"/>
    <lineage>
        <taxon>Eukaryota</taxon>
        <taxon>Sar</taxon>
        <taxon>Alveolata</taxon>
        <taxon>Apicomplexa</taxon>
        <taxon>Aconoidasida</taxon>
        <taxon>Haemosporida</taxon>
        <taxon>Plasmodiidae</taxon>
        <taxon>Plasmodium</taxon>
        <taxon>Plasmodium (Vinckeia)</taxon>
    </lineage>
</organism>
<name>A0A1C6YA04_PLABE</name>
<feature type="coiled-coil region" evidence="1">
    <location>
        <begin position="2184"/>
        <end position="2211"/>
    </location>
</feature>
<gene>
    <name evidence="3" type="ORF">PBNK65E_000114100</name>
    <name evidence="2" type="ORF">PBNK65NY_000113400</name>
    <name evidence="4" type="ORF">PBSP11A_000113700</name>
</gene>
<dbReference type="VEuPathDB" id="PlasmoDB:PBANKA_0701200"/>
<dbReference type="Proteomes" id="UP000516480">
    <property type="component" value="Chromosome 7"/>
</dbReference>
<dbReference type="Proteomes" id="UP000219860">
    <property type="component" value="Chromosome 7"/>
</dbReference>
<dbReference type="EMBL" id="LT608143">
    <property type="protein sequence ID" value="SCM20104.1"/>
    <property type="molecule type" value="Genomic_DNA"/>
</dbReference>
<evidence type="ECO:0000313" key="3">
    <source>
        <dbReference type="EMBL" id="SCN23750.1"/>
    </source>
</evidence>
<dbReference type="EMBL" id="LT608255">
    <property type="protein sequence ID" value="SCO60110.1"/>
    <property type="molecule type" value="Genomic_DNA"/>
</dbReference>
<dbReference type="Proteomes" id="UP000220214">
    <property type="component" value="Chromosome 7"/>
</dbReference>
<evidence type="ECO:0000313" key="7">
    <source>
        <dbReference type="Proteomes" id="UP000516480"/>
    </source>
</evidence>
<dbReference type="EMBL" id="LT614633">
    <property type="protein sequence ID" value="SCN23750.1"/>
    <property type="molecule type" value="Genomic_DNA"/>
</dbReference>
<dbReference type="OMA" id="NHINCNI"/>
<accession>A0A1C6YA04</accession>
<sequence>MKKQISNRKWNRILKAQREYVNNLFMKRTHVIKCKKIDKKAAYKIQIILKNHSKINSQCYNLFNNNIVFENSSFINNKKYSRLVNPQKLSFTHINIWDTNLILEIYEKENMCKENEHINIEKSKYKIHNNFFFETQFHESNIPKMPLLPLQRPSIFPNLIIYPFIKLFNFSKKKRANFISTLTKNIIRKTDKANFEIQKKIEYIQKNNKKNNHTIKATNNISKNEYNIEKDKNKYDKIFIKNIEEKEKQNHINCNIYHYVYSKNSNNANRVYQNEQENYENYNKSNETPRHIVNNISLFSQKKYNIKISNKKVKRKYDEIHIKNLVLKKEKAWDKYIIDDIIQLTESIPMHIFHNCRFTKYNYLYIQKYGQIYKNQIKDTKKEIQHALNFKPNKKRKIYAQCYNIPVMKITKINARRDARKKKNNKKTISTYSKKYCYKNIDKYNKTLKITTHYNGKYVLYKKIITPSVFSYLNNFSTICNNQNYDWNQKIDFRIPQKKKFAFIKEEKKQILSKKIITPLKGKIKNIPKVHNDHLKKTNFNKQILGQKKKKKITANKKKINHFNIDNTTCEYLSNQKMKIPQRKKKHNLQELKMAQKGKYINSKCFTNNETNLYNYYFTEMSTKKTDNHVKKNNRQPLISSFNNKFENNRINTEPPFCKIKKEEKTPLSQTNKIKNVNKIINNHKKNNVSSSIQNKNTKYNDEINISLQQRSTKYINCILKKTSMQKKRNISNTIIDDHVIQTNKMEDKNTKKKANKSKERYTNNLITSTYKNDNRKANVQLDCYKKNEINLKILKLNIKRCKYIIKGHTNPNNINNNNNNNCLKKKDIKSNSVKTEYASSISSPISNYSEDINHIRENNTNNKLLEIDKDKIISQESVLYGLINKNDNKNQLKKFIEDSEKNENKIKQSKYKIGNNNDHTFFSHKNNVINNFSITHCKSKTTNFLPNKTQKKNNNNNIDYNSNKTSFIEKNINYWNKKKKTRTTNLPKINTSNLISSTKIKSEESLLYELINANDNKNKLKQIIENSEKIKDNELDKYHEPIYYPIKSIPQENRHTLMQKTEIKHPQNDTDIIIETEQIQKNTKIKQTKFVFPYNNLQKTNEQKITHKDHTSYHENLLYQLINKSSNRIKLQDFIQEDIKYEQSKNQHIIKNNFNVTQSIKYNHINNTQTTQNNESYDRNSGNVELNKNMPKEKNMKKDTFSKKYINYEKLSKYSMKKPINCEKASLNLSKKQICYKNLFSYKYLHIHSNYSIKKMAIKTDNKYKIRINNNSSNDDKKIEFLNSQNGNKTILKGFDKKNMQNQINNTTKFAMNQKKYKLIKAQIGRIKTDVNKIEVRKSEEMKTKMGKIERNKNIKADYYKKKIILLQNNLKKNEENIKRKLIEPRRQKSTMSTYHKLNNSKKDKILKKKKCQFLNKNEINEKNRNPKNLSKKCFKSQHFNIKNKSPNEIKTSTKYNQPINIYEKNGYPNTKPSLLITQKSFSKKQKINNGISSKIIKQRNIISNILEVITKTDRNNNNKNCPNLDKGIKINNDYNKNEDRQKRKYFEQILNEIKDKVINSEIQKKTEKKKIIIEKKYFTILRNNSNNNNKQRNVKKIQKEKNKTNFNTFIMLTPQTKPSEIFNKKISTIKNEYIEQMPILHIIEQNTNKKINNSLKPNLNKIKLSNFMFNPLNKNIVIYRQKYYISITIHYCTISRYIENKITIFKFITNKIIKKMDITEDKIVHIYGIFKKMKQISLYNKINKSKKKSLIIDGTFKDNERKTCIILQIEDIQLEGIYKMGKKNKDNKNSSPILDIYKGKCINRNAKIIFYFSKNQKYEKLLQFKSQNKNQINKNAMIKTNANIIYTFKVTIFFTEIFKIYVCIVVFIKNISDISRYISNKIYILKKNTEFGCNTKKEVAPLINDEIKNKITFIKKINNNPKLLKIDDNFVEKNEKKNSILSLKCHSNNYTKDDEIITLIKDLEKENPKIKMMKDISKKVEKIKPKESQHNDIEKEILAIKHLIKEVLDEIKSGITKDSNIRRKKKRVKSKNKLLYRKEFVKNILDKNKKFIKSKLMAEKNKPIEIFQKIKKLNKIYKKKPNNYPLLKNMVEESSIETPQNSEKDKFMVEIFEDSIWMNNKDLLPDNTLNDQTEENKYAIQIDTSNDILTIKDKENKESTCIIVKYDENNITHYNTLPIKNCEEIKKEINKLIDMINELKKEYMNEMINEGFNQEIKEDIIIIEQLENISLENKNEIIAKTFEHGIEKIEDNQSPDKMLTLKNSQICYETNYEIMMLENLKVNQEKVKISPNNNRRNTDSERISKKIPKTTFQKKKKKSIKNMKIKFKIMDTIHEETSTNFEIKKNNTENIKQIVKDILTVETIKNILKETKDNYFGENKNDSMPNDQVSTIENKKVVNYAEIQENYLKDTSTTNLAYEKNEQVYISSANIIKKKYKNINDTKNEMTEIMKKLLSRKRVTLNESLAKKRHIFNAQKDANKRLTDDFLFSCS</sequence>
<evidence type="ECO:0000313" key="4">
    <source>
        <dbReference type="EMBL" id="SCO60110.1"/>
    </source>
</evidence>
<evidence type="ECO:0000313" key="5">
    <source>
        <dbReference type="Proteomes" id="UP000219860"/>
    </source>
</evidence>
<evidence type="ECO:0000313" key="6">
    <source>
        <dbReference type="Proteomes" id="UP000220214"/>
    </source>
</evidence>
<proteinExistence type="predicted"/>
<protein>
    <submittedName>
        <fullName evidence="2">Uncharacterized protein</fullName>
    </submittedName>
</protein>
<dbReference type="OrthoDB" id="372206at2759"/>
<evidence type="ECO:0000313" key="2">
    <source>
        <dbReference type="EMBL" id="SCM20104.1"/>
    </source>
</evidence>